<dbReference type="NCBIfam" id="NF001183">
    <property type="entry name" value="PRK00155.1-3"/>
    <property type="match status" value="1"/>
</dbReference>
<organism evidence="8 9">
    <name type="scientific">Candidatus Scybalocola faecigallinarum</name>
    <dbReference type="NCBI Taxonomy" id="2840941"/>
    <lineage>
        <taxon>Bacteria</taxon>
        <taxon>Bacillati</taxon>
        <taxon>Bacillota</taxon>
        <taxon>Clostridia</taxon>
        <taxon>Lachnospirales</taxon>
        <taxon>Lachnospiraceae</taxon>
        <taxon>Lachnospiraceae incertae sedis</taxon>
        <taxon>Candidatus Scybalocola (ex Gilroy et al. 2021)</taxon>
    </lineage>
</organism>
<feature type="site" description="Transition state stabilizer" evidence="7">
    <location>
        <position position="26"/>
    </location>
</feature>
<comment type="catalytic activity">
    <reaction evidence="1 7">
        <text>2-C-methyl-D-erythritol 4-phosphate + CTP + H(+) = 4-CDP-2-C-methyl-D-erythritol + diphosphate</text>
        <dbReference type="Rhea" id="RHEA:13429"/>
        <dbReference type="ChEBI" id="CHEBI:15378"/>
        <dbReference type="ChEBI" id="CHEBI:33019"/>
        <dbReference type="ChEBI" id="CHEBI:37563"/>
        <dbReference type="ChEBI" id="CHEBI:57823"/>
        <dbReference type="ChEBI" id="CHEBI:58262"/>
        <dbReference type="EC" id="2.7.7.60"/>
    </reaction>
</comment>
<dbReference type="InterPro" id="IPR050088">
    <property type="entry name" value="IspD/TarI_cytidylyltransf_bact"/>
</dbReference>
<dbReference type="EMBL" id="DVIT01000056">
    <property type="protein sequence ID" value="HIS48411.1"/>
    <property type="molecule type" value="Genomic_DNA"/>
</dbReference>
<dbReference type="HAMAP" id="MF_00108">
    <property type="entry name" value="IspD"/>
    <property type="match status" value="1"/>
</dbReference>
<name>A0A9D1F719_9FIRM</name>
<dbReference type="Proteomes" id="UP000823927">
    <property type="component" value="Unassembled WGS sequence"/>
</dbReference>
<dbReference type="AlphaFoldDB" id="A0A9D1F719"/>
<dbReference type="EC" id="2.7.7.60" evidence="7"/>
<evidence type="ECO:0000256" key="6">
    <source>
        <dbReference type="ARBA" id="ARBA00023229"/>
    </source>
</evidence>
<dbReference type="PROSITE" id="PS01295">
    <property type="entry name" value="ISPD"/>
    <property type="match status" value="1"/>
</dbReference>
<dbReference type="InterPro" id="IPR034683">
    <property type="entry name" value="IspD/TarI"/>
</dbReference>
<gene>
    <name evidence="7 8" type="primary">ispD</name>
    <name evidence="8" type="ORF">IAB46_12835</name>
</gene>
<dbReference type="GO" id="GO:0050518">
    <property type="term" value="F:2-C-methyl-D-erythritol 4-phosphate cytidylyltransferase activity"/>
    <property type="evidence" value="ECO:0007669"/>
    <property type="project" value="UniProtKB-UniRule"/>
</dbReference>
<evidence type="ECO:0000256" key="5">
    <source>
        <dbReference type="ARBA" id="ARBA00022695"/>
    </source>
</evidence>
<keyword evidence="6 7" id="KW-0414">Isoprene biosynthesis</keyword>
<evidence type="ECO:0000256" key="3">
    <source>
        <dbReference type="ARBA" id="ARBA00009789"/>
    </source>
</evidence>
<dbReference type="InterPro" id="IPR029044">
    <property type="entry name" value="Nucleotide-diphossugar_trans"/>
</dbReference>
<evidence type="ECO:0000256" key="7">
    <source>
        <dbReference type="HAMAP-Rule" id="MF_00108"/>
    </source>
</evidence>
<dbReference type="InterPro" id="IPR001228">
    <property type="entry name" value="IspD"/>
</dbReference>
<keyword evidence="4 7" id="KW-0808">Transferase</keyword>
<keyword evidence="5 7" id="KW-0548">Nucleotidyltransferase</keyword>
<dbReference type="Gene3D" id="3.90.550.10">
    <property type="entry name" value="Spore Coat Polysaccharide Biosynthesis Protein SpsA, Chain A"/>
    <property type="match status" value="1"/>
</dbReference>
<evidence type="ECO:0000313" key="9">
    <source>
        <dbReference type="Proteomes" id="UP000823927"/>
    </source>
</evidence>
<dbReference type="PANTHER" id="PTHR32125:SF4">
    <property type="entry name" value="2-C-METHYL-D-ERYTHRITOL 4-PHOSPHATE CYTIDYLYLTRANSFERASE, CHLOROPLASTIC"/>
    <property type="match status" value="1"/>
</dbReference>
<dbReference type="FunFam" id="3.90.550.10:FF:000003">
    <property type="entry name" value="2-C-methyl-D-erythritol 4-phosphate cytidylyltransferase"/>
    <property type="match status" value="1"/>
</dbReference>
<evidence type="ECO:0000313" key="8">
    <source>
        <dbReference type="EMBL" id="HIS48411.1"/>
    </source>
</evidence>
<sequence length="231" mass="25869">MDGSYNIAAIVLAGGRGKRMNSDTPKQYLRINGYPVLYYSLKAFEDSCVTNIVLVCGKGEEDYCRKEIVEKYHINKVKAVVEGGRERYHSVFNGLKMVKDSDYVLIHDGARPFITEKIIQDNIDAVIQKKACVTGVPSKDTIKIAAEDGSVAQTPDRSRVWIVQTPQTFATSLIYSAYEQILQMPEISVTDDAMVVETVLKQPVYFVMGDYRNIKITTPEDLQVAGSFLDH</sequence>
<dbReference type="PANTHER" id="PTHR32125">
    <property type="entry name" value="2-C-METHYL-D-ERYTHRITOL 4-PHOSPHATE CYTIDYLYLTRANSFERASE, CHLOROPLASTIC"/>
    <property type="match status" value="1"/>
</dbReference>
<protein>
    <recommendedName>
        <fullName evidence="7">2-C-methyl-D-erythritol 4-phosphate cytidylyltransferase</fullName>
        <ecNumber evidence="7">2.7.7.60</ecNumber>
    </recommendedName>
    <alternativeName>
        <fullName evidence="7">4-diphosphocytidyl-2C-methyl-D-erythritol synthase</fullName>
    </alternativeName>
    <alternativeName>
        <fullName evidence="7">MEP cytidylyltransferase</fullName>
        <shortName evidence="7">MCT</shortName>
    </alternativeName>
</protein>
<feature type="site" description="Transition state stabilizer" evidence="7">
    <location>
        <position position="19"/>
    </location>
</feature>
<feature type="site" description="Positions MEP for the nucleophilic attack" evidence="7">
    <location>
        <position position="215"/>
    </location>
</feature>
<evidence type="ECO:0000256" key="1">
    <source>
        <dbReference type="ARBA" id="ARBA00001282"/>
    </source>
</evidence>
<feature type="site" description="Positions MEP for the nucleophilic attack" evidence="7">
    <location>
        <position position="157"/>
    </location>
</feature>
<evidence type="ECO:0000256" key="4">
    <source>
        <dbReference type="ARBA" id="ARBA00022679"/>
    </source>
</evidence>
<dbReference type="CDD" id="cd02516">
    <property type="entry name" value="CDP-ME_synthetase"/>
    <property type="match status" value="1"/>
</dbReference>
<accession>A0A9D1F719</accession>
<evidence type="ECO:0000256" key="2">
    <source>
        <dbReference type="ARBA" id="ARBA00004787"/>
    </source>
</evidence>
<reference evidence="8" key="1">
    <citation type="submission" date="2020-10" db="EMBL/GenBank/DDBJ databases">
        <authorList>
            <person name="Gilroy R."/>
        </authorList>
    </citation>
    <scope>NUCLEOTIDE SEQUENCE</scope>
    <source>
        <strain evidence="8">CHK178-757</strain>
    </source>
</reference>
<dbReference type="GO" id="GO:0019288">
    <property type="term" value="P:isopentenyl diphosphate biosynthetic process, methylerythritol 4-phosphate pathway"/>
    <property type="evidence" value="ECO:0007669"/>
    <property type="project" value="UniProtKB-UniRule"/>
</dbReference>
<dbReference type="SUPFAM" id="SSF53448">
    <property type="entry name" value="Nucleotide-diphospho-sugar transferases"/>
    <property type="match status" value="1"/>
</dbReference>
<comment type="caution">
    <text evidence="8">The sequence shown here is derived from an EMBL/GenBank/DDBJ whole genome shotgun (WGS) entry which is preliminary data.</text>
</comment>
<dbReference type="InterPro" id="IPR018294">
    <property type="entry name" value="ISPD_synthase_CS"/>
</dbReference>
<comment type="similarity">
    <text evidence="3 7">Belongs to the IspD/TarI cytidylyltransferase family. IspD subfamily.</text>
</comment>
<dbReference type="NCBIfam" id="TIGR00453">
    <property type="entry name" value="ispD"/>
    <property type="match status" value="1"/>
</dbReference>
<comment type="pathway">
    <text evidence="2 7">Isoprenoid biosynthesis; isopentenyl diphosphate biosynthesis via DXP pathway; isopentenyl diphosphate from 1-deoxy-D-xylulose 5-phosphate: step 2/6.</text>
</comment>
<comment type="function">
    <text evidence="7">Catalyzes the formation of 4-diphosphocytidyl-2-C-methyl-D-erythritol from CTP and 2-C-methyl-D-erythritol 4-phosphate (MEP).</text>
</comment>
<proteinExistence type="inferred from homology"/>
<dbReference type="Pfam" id="PF01128">
    <property type="entry name" value="IspD"/>
    <property type="match status" value="1"/>
</dbReference>
<reference evidence="8" key="2">
    <citation type="journal article" date="2021" name="PeerJ">
        <title>Extensive microbial diversity within the chicken gut microbiome revealed by metagenomics and culture.</title>
        <authorList>
            <person name="Gilroy R."/>
            <person name="Ravi A."/>
            <person name="Getino M."/>
            <person name="Pursley I."/>
            <person name="Horton D.L."/>
            <person name="Alikhan N.F."/>
            <person name="Baker D."/>
            <person name="Gharbi K."/>
            <person name="Hall N."/>
            <person name="Watson M."/>
            <person name="Adriaenssens E.M."/>
            <person name="Foster-Nyarko E."/>
            <person name="Jarju S."/>
            <person name="Secka A."/>
            <person name="Antonio M."/>
            <person name="Oren A."/>
            <person name="Chaudhuri R.R."/>
            <person name="La Ragione R."/>
            <person name="Hildebrand F."/>
            <person name="Pallen M.J."/>
        </authorList>
    </citation>
    <scope>NUCLEOTIDE SEQUENCE</scope>
    <source>
        <strain evidence="8">CHK178-757</strain>
    </source>
</reference>